<sequence>MPKAKIAKINNADHLEREISRLKKRTRKLELDLGERVDFFKDNYKTMAINSVIPGVGKHKGFISMAARVAGIAMGSGKFKNFATSAIMTAVEFVGVRLGINLFSKYQQNRRKKRARKKASARGRETEHDDE</sequence>
<proteinExistence type="predicted"/>
<dbReference type="EMBL" id="FOBB01000001">
    <property type="protein sequence ID" value="SEK82973.1"/>
    <property type="molecule type" value="Genomic_DNA"/>
</dbReference>
<evidence type="ECO:0000256" key="1">
    <source>
        <dbReference type="SAM" id="Coils"/>
    </source>
</evidence>
<feature type="transmembrane region" description="Helical" evidence="3">
    <location>
        <begin position="82"/>
        <end position="104"/>
    </location>
</feature>
<evidence type="ECO:0000313" key="4">
    <source>
        <dbReference type="EMBL" id="SEK82973.1"/>
    </source>
</evidence>
<keyword evidence="1" id="KW-0175">Coiled coil</keyword>
<evidence type="ECO:0000256" key="3">
    <source>
        <dbReference type="SAM" id="Phobius"/>
    </source>
</evidence>
<keyword evidence="3" id="KW-0472">Membrane</keyword>
<gene>
    <name evidence="4" type="ORF">SAMN04488505_101968</name>
</gene>
<feature type="coiled-coil region" evidence="1">
    <location>
        <begin position="5"/>
        <end position="32"/>
    </location>
</feature>
<dbReference type="Proteomes" id="UP000198984">
    <property type="component" value="Unassembled WGS sequence"/>
</dbReference>
<evidence type="ECO:0000256" key="2">
    <source>
        <dbReference type="SAM" id="MobiDB-lite"/>
    </source>
</evidence>
<feature type="region of interest" description="Disordered" evidence="2">
    <location>
        <begin position="107"/>
        <end position="131"/>
    </location>
</feature>
<keyword evidence="3" id="KW-1133">Transmembrane helix</keyword>
<feature type="compositionally biased region" description="Basic residues" evidence="2">
    <location>
        <begin position="108"/>
        <end position="121"/>
    </location>
</feature>
<keyword evidence="3" id="KW-0812">Transmembrane</keyword>
<reference evidence="4 5" key="1">
    <citation type="submission" date="2016-10" db="EMBL/GenBank/DDBJ databases">
        <authorList>
            <person name="de Groot N.N."/>
        </authorList>
    </citation>
    <scope>NUCLEOTIDE SEQUENCE [LARGE SCALE GENOMIC DNA]</scope>
    <source>
        <strain evidence="4 5">DSM 21039</strain>
    </source>
</reference>
<dbReference type="OrthoDB" id="670903at2"/>
<accession>A0A1H7K7W4</accession>
<dbReference type="AlphaFoldDB" id="A0A1H7K7W4"/>
<keyword evidence="5" id="KW-1185">Reference proteome</keyword>
<dbReference type="STRING" id="573321.SAMN04488505_101968"/>
<feature type="compositionally biased region" description="Basic and acidic residues" evidence="2">
    <location>
        <begin position="122"/>
        <end position="131"/>
    </location>
</feature>
<evidence type="ECO:0000313" key="5">
    <source>
        <dbReference type="Proteomes" id="UP000198984"/>
    </source>
</evidence>
<protein>
    <submittedName>
        <fullName evidence="4">Uncharacterized protein</fullName>
    </submittedName>
</protein>
<organism evidence="4 5">
    <name type="scientific">Chitinophaga rupis</name>
    <dbReference type="NCBI Taxonomy" id="573321"/>
    <lineage>
        <taxon>Bacteria</taxon>
        <taxon>Pseudomonadati</taxon>
        <taxon>Bacteroidota</taxon>
        <taxon>Chitinophagia</taxon>
        <taxon>Chitinophagales</taxon>
        <taxon>Chitinophagaceae</taxon>
        <taxon>Chitinophaga</taxon>
    </lineage>
</organism>
<dbReference type="RefSeq" id="WP_089906984.1">
    <property type="nucleotide sequence ID" value="NZ_FOBB01000001.1"/>
</dbReference>
<name>A0A1H7K7W4_9BACT</name>